<feature type="transmembrane region" description="Helical" evidence="1">
    <location>
        <begin position="20"/>
        <end position="42"/>
    </location>
</feature>
<dbReference type="PANTHER" id="PTHR37611:SF2">
    <property type="entry name" value="VIRUS-SPECIFIC-SIGNALING-PATHWAY REGULATED PROTEIN-RELATED"/>
    <property type="match status" value="1"/>
</dbReference>
<dbReference type="PaxDb" id="3847-GLYMA13G33360.2"/>
<dbReference type="STRING" id="3847.K7M1Z0"/>
<gene>
    <name evidence="2" type="ORF">GLYMA_13G260000</name>
</gene>
<evidence type="ECO:0000313" key="3">
    <source>
        <dbReference type="EnsemblPlants" id="KRH21810"/>
    </source>
</evidence>
<reference evidence="3" key="2">
    <citation type="submission" date="2018-02" db="UniProtKB">
        <authorList>
            <consortium name="EnsemblPlants"/>
        </authorList>
    </citation>
    <scope>IDENTIFICATION</scope>
    <source>
        <strain evidence="3">Williams 82</strain>
    </source>
</reference>
<dbReference type="EnsemblPlants" id="KRH21810">
    <property type="protein sequence ID" value="KRH21810"/>
    <property type="gene ID" value="GLYMA_13G260000"/>
</dbReference>
<dbReference type="eggNOG" id="ENOG502SED1">
    <property type="taxonomic scope" value="Eukaryota"/>
</dbReference>
<dbReference type="Gramene" id="KRH21810">
    <property type="protein sequence ID" value="KRH21810"/>
    <property type="gene ID" value="GLYMA_13G260000"/>
</dbReference>
<reference evidence="2" key="3">
    <citation type="submission" date="2018-07" db="EMBL/GenBank/DDBJ databases">
        <title>WGS assembly of Glycine max.</title>
        <authorList>
            <person name="Schmutz J."/>
            <person name="Cannon S."/>
            <person name="Schlueter J."/>
            <person name="Ma J."/>
            <person name="Mitros T."/>
            <person name="Nelson W."/>
            <person name="Hyten D."/>
            <person name="Song Q."/>
            <person name="Thelen J."/>
            <person name="Cheng J."/>
            <person name="Xu D."/>
            <person name="Hellsten U."/>
            <person name="May G."/>
            <person name="Yu Y."/>
            <person name="Sakurai T."/>
            <person name="Umezawa T."/>
            <person name="Bhattacharyya M."/>
            <person name="Sandhu D."/>
            <person name="Valliyodan B."/>
            <person name="Lindquist E."/>
            <person name="Peto M."/>
            <person name="Grant D."/>
            <person name="Shu S."/>
            <person name="Goodstein D."/>
            <person name="Barry K."/>
            <person name="Futrell-Griggs M."/>
            <person name="Abernathy B."/>
            <person name="Du J."/>
            <person name="Tian Z."/>
            <person name="Zhu L."/>
            <person name="Gill N."/>
            <person name="Joshi T."/>
            <person name="Libault M."/>
            <person name="Sethuraman A."/>
            <person name="Zhang X."/>
            <person name="Shinozaki K."/>
            <person name="Nguyen H."/>
            <person name="Wing R."/>
            <person name="Cregan P."/>
            <person name="Specht J."/>
            <person name="Grimwood J."/>
            <person name="Rokhsar D."/>
            <person name="Stacey G."/>
            <person name="Shoemaker R."/>
            <person name="Jackson S."/>
        </authorList>
    </citation>
    <scope>NUCLEOTIDE SEQUENCE</scope>
    <source>
        <tissue evidence="2">Callus</tissue>
    </source>
</reference>
<dbReference type="EMBL" id="CM000846">
    <property type="protein sequence ID" value="KRH21810.1"/>
    <property type="molecule type" value="Genomic_DNA"/>
</dbReference>
<name>K7M1Z0_SOYBN</name>
<organism evidence="3">
    <name type="scientific">Glycine max</name>
    <name type="common">Soybean</name>
    <name type="synonym">Glycine hispida</name>
    <dbReference type="NCBI Taxonomy" id="3847"/>
    <lineage>
        <taxon>Eukaryota</taxon>
        <taxon>Viridiplantae</taxon>
        <taxon>Streptophyta</taxon>
        <taxon>Embryophyta</taxon>
        <taxon>Tracheophyta</taxon>
        <taxon>Spermatophyta</taxon>
        <taxon>Magnoliopsida</taxon>
        <taxon>eudicotyledons</taxon>
        <taxon>Gunneridae</taxon>
        <taxon>Pentapetalae</taxon>
        <taxon>rosids</taxon>
        <taxon>fabids</taxon>
        <taxon>Fabales</taxon>
        <taxon>Fabaceae</taxon>
        <taxon>Papilionoideae</taxon>
        <taxon>50 kb inversion clade</taxon>
        <taxon>NPAAA clade</taxon>
        <taxon>indigoferoid/millettioid clade</taxon>
        <taxon>Phaseoleae</taxon>
        <taxon>Glycine</taxon>
        <taxon>Glycine subgen. Soja</taxon>
    </lineage>
</organism>
<dbReference type="OMA" id="FEDRSWC"/>
<evidence type="ECO:0000313" key="2">
    <source>
        <dbReference type="EMBL" id="KRH21810.1"/>
    </source>
</evidence>
<accession>K7M1Z0</accession>
<keyword evidence="1" id="KW-0472">Membrane</keyword>
<dbReference type="HOGENOM" id="CLU_103545_0_0_1"/>
<sequence>MQCPLLEVTWHPYKCLYKAPILIIQLIHLKLVLSLSLLLHILHSLSIIFHPFSLFCKENNLIKSICTKMASQVCETLAFINGDDGLKINGALLMSLMEEPSPSDESDDDRLDSLIRSFEAEISGSKMGDHHDSSSIGSEILMSNNIIEECASQSWNNNMGEIDGVECWANSSSSEFGVEWVDMDFVQSSPFEERSWSVDPCGDEYAIANNLKGYDGFALGEHGCNSLWQDMACN</sequence>
<evidence type="ECO:0000256" key="1">
    <source>
        <dbReference type="SAM" id="Phobius"/>
    </source>
</evidence>
<keyword evidence="1" id="KW-0812">Transmembrane</keyword>
<reference evidence="2 3" key="1">
    <citation type="journal article" date="2010" name="Nature">
        <title>Genome sequence of the palaeopolyploid soybean.</title>
        <authorList>
            <person name="Schmutz J."/>
            <person name="Cannon S.B."/>
            <person name="Schlueter J."/>
            <person name="Ma J."/>
            <person name="Mitros T."/>
            <person name="Nelson W."/>
            <person name="Hyten D.L."/>
            <person name="Song Q."/>
            <person name="Thelen J.J."/>
            <person name="Cheng J."/>
            <person name="Xu D."/>
            <person name="Hellsten U."/>
            <person name="May G.D."/>
            <person name="Yu Y."/>
            <person name="Sakurai T."/>
            <person name="Umezawa T."/>
            <person name="Bhattacharyya M.K."/>
            <person name="Sandhu D."/>
            <person name="Valliyodan B."/>
            <person name="Lindquist E."/>
            <person name="Peto M."/>
            <person name="Grant D."/>
            <person name="Shu S."/>
            <person name="Goodstein D."/>
            <person name="Barry K."/>
            <person name="Futrell-Griggs M."/>
            <person name="Abernathy B."/>
            <person name="Du J."/>
            <person name="Tian Z."/>
            <person name="Zhu L."/>
            <person name="Gill N."/>
            <person name="Joshi T."/>
            <person name="Libault M."/>
            <person name="Sethuraman A."/>
            <person name="Zhang X.-C."/>
            <person name="Shinozaki K."/>
            <person name="Nguyen H.T."/>
            <person name="Wing R.A."/>
            <person name="Cregan P."/>
            <person name="Specht J."/>
            <person name="Grimwood J."/>
            <person name="Rokhsar D."/>
            <person name="Stacey G."/>
            <person name="Shoemaker R.C."/>
            <person name="Jackson S.A."/>
        </authorList>
    </citation>
    <scope>NUCLEOTIDE SEQUENCE [LARGE SCALE GENOMIC DNA]</scope>
    <source>
        <strain evidence="3">cv. Williams 82</strain>
        <tissue evidence="2">Callus</tissue>
    </source>
</reference>
<keyword evidence="1" id="KW-1133">Transmembrane helix</keyword>
<dbReference type="PANTHER" id="PTHR37611">
    <property type="entry name" value="VIRUS-SPECIFIC-SIGNALING-PATHWAY REGULATED PROTEIN-RELATED"/>
    <property type="match status" value="1"/>
</dbReference>
<keyword evidence="4" id="KW-1185">Reference proteome</keyword>
<dbReference type="ExpressionAtlas" id="K7M1Z0">
    <property type="expression patterns" value="baseline and differential"/>
</dbReference>
<proteinExistence type="predicted"/>
<dbReference type="AlphaFoldDB" id="K7M1Z0"/>
<dbReference type="InParanoid" id="K7M1Z0"/>
<dbReference type="Proteomes" id="UP000008827">
    <property type="component" value="Chromosome 13"/>
</dbReference>
<protein>
    <submittedName>
        <fullName evidence="2 3">Uncharacterized protein</fullName>
    </submittedName>
</protein>
<evidence type="ECO:0000313" key="4">
    <source>
        <dbReference type="Proteomes" id="UP000008827"/>
    </source>
</evidence>
<dbReference type="OrthoDB" id="691231at2759"/>